<accession>A0AAE9L1Z2</accession>
<reference evidence="2" key="2">
    <citation type="submission" date="2022-05" db="EMBL/GenBank/DDBJ databases">
        <authorList>
            <person name="Kunte H.-J."/>
        </authorList>
    </citation>
    <scope>NUCLEOTIDE SEQUENCE</scope>
    <source>
        <strain evidence="2">G5</strain>
    </source>
</reference>
<reference evidence="2" key="1">
    <citation type="journal article" date="2022" name="Microbiol. Resour. Announc.">
        <title>Genome Sequence of Cupriavidus campinensis Strain G5, a Member of a Bacterial Consortium Capable of Polyethylene Degradation.</title>
        <authorList>
            <person name="Schneider B."/>
            <person name="Pfeiffer F."/>
            <person name="Dyall-Smith M."/>
            <person name="Kunte H.J."/>
        </authorList>
    </citation>
    <scope>NUCLEOTIDE SEQUENCE</scope>
    <source>
        <strain evidence="2">G5</strain>
    </source>
</reference>
<protein>
    <submittedName>
        <fullName evidence="2">AAA family ATPase</fullName>
    </submittedName>
</protein>
<name>A0AAE9L1Z2_9BURK</name>
<dbReference type="Proteomes" id="UP001056132">
    <property type="component" value="Chromosome 1"/>
</dbReference>
<gene>
    <name evidence="2" type="ORF">M5D45_16930</name>
</gene>
<evidence type="ECO:0000313" key="3">
    <source>
        <dbReference type="Proteomes" id="UP001056132"/>
    </source>
</evidence>
<proteinExistence type="predicted"/>
<dbReference type="EMBL" id="CP097330">
    <property type="protein sequence ID" value="URF04136.1"/>
    <property type="molecule type" value="Genomic_DNA"/>
</dbReference>
<sequence>MSLYGGIQFVGKVHASHNVLFPVDASSNAVIDETALLKAVKTNRQLAQCLDAEHEYLPVLGACMRSLPGSRIVGMDVMVLDRVTLAEDINDWADGLREDADRTQIKAESLAWQRAADDGRATLESYVASVAEGAASFTVMQICLLDCGYAPASKAEAFQIYDASIQLANRYQRQLAGHLLNGDPPPLVRPDVATVLERRNNMCSKLNTTDFDSAELLGHAVFAKFSRINGPYLTALLFFNGDCENVLDKLADRVGEIWRDVTADAGFHYVWPQSRCPWVGRITSPADAKFSRLMLELESVMLAERYVRPKAFSGVPTVLVGCAAPTADGGRMNPFSKKPRGVDIESARDIEIETPDWNLTGYLARGMVTVLDGHDPHLTECIAVELAAIQSRSVVNDGVWPDGTQATRGRVLFVTTHRNAGCVLMPLVLAAQPNWSNFDIIRRVHESSTARVVDMTTDAWDIDAKLQGMDDVGLIVYGPLDPSALKRKGRRDEVNRIFEELAGLAEKHDAAVLVITHALKNESSYKAAWSAVNSAWFPSAPVLLLIAASIDGGDGGEHGTQSGVLVPAWSKFGPTQGALGFDLDAVRVAASRGREAQALRVTWAEPIPGPPKAILDSANRDRHADESAERFSQIDRAKSFLVDVLADGPMRKEAILDMAEEAHISDSTLERARKALGVEHAKERGKPHGKFIWSLPDAGRPEHRRDRGARNCRDGDVGGGERVDEVVRSDRVDEVGRVDRDAVGQVEQVGRGVTLRPYKKDLADRLSDAIRHAPDHRSQAHAYFMQAESQLPDLDGSAHSTGSGSRGFLKAESELPDLDIERGFADGRVGD</sequence>
<feature type="compositionally biased region" description="Basic and acidic residues" evidence="1">
    <location>
        <begin position="699"/>
        <end position="721"/>
    </location>
</feature>
<evidence type="ECO:0000256" key="1">
    <source>
        <dbReference type="SAM" id="MobiDB-lite"/>
    </source>
</evidence>
<organism evidence="2 3">
    <name type="scientific">Cupriavidus campinensis</name>
    <dbReference type="NCBI Taxonomy" id="151783"/>
    <lineage>
        <taxon>Bacteria</taxon>
        <taxon>Pseudomonadati</taxon>
        <taxon>Pseudomonadota</taxon>
        <taxon>Betaproteobacteria</taxon>
        <taxon>Burkholderiales</taxon>
        <taxon>Burkholderiaceae</taxon>
        <taxon>Cupriavidus</taxon>
    </lineage>
</organism>
<feature type="region of interest" description="Disordered" evidence="1">
    <location>
        <begin position="789"/>
        <end position="814"/>
    </location>
</feature>
<evidence type="ECO:0000313" key="2">
    <source>
        <dbReference type="EMBL" id="URF04136.1"/>
    </source>
</evidence>
<dbReference type="AlphaFoldDB" id="A0AAE9L1Z2"/>
<dbReference type="RefSeq" id="WP_250024911.1">
    <property type="nucleotide sequence ID" value="NZ_CP097330.1"/>
</dbReference>
<dbReference type="KEGG" id="ccam:M5D45_16930"/>
<feature type="region of interest" description="Disordered" evidence="1">
    <location>
        <begin position="688"/>
        <end position="721"/>
    </location>
</feature>